<evidence type="ECO:0000256" key="5">
    <source>
        <dbReference type="ARBA" id="ARBA00022989"/>
    </source>
</evidence>
<evidence type="ECO:0000256" key="9">
    <source>
        <dbReference type="SAM" id="Phobius"/>
    </source>
</evidence>
<dbReference type="InterPro" id="IPR050363">
    <property type="entry name" value="MIP/Aquaporin"/>
</dbReference>
<keyword evidence="12" id="KW-1185">Reference proteome</keyword>
<feature type="transmembrane region" description="Helical" evidence="9">
    <location>
        <begin position="58"/>
        <end position="76"/>
    </location>
</feature>
<proteinExistence type="inferred from homology"/>
<dbReference type="SUPFAM" id="SSF81338">
    <property type="entry name" value="Aquaporin-like"/>
    <property type="match status" value="1"/>
</dbReference>
<dbReference type="GO" id="GO:0015254">
    <property type="term" value="F:glycerol channel activity"/>
    <property type="evidence" value="ECO:0007669"/>
    <property type="project" value="TreeGrafter"/>
</dbReference>
<comment type="similarity">
    <text evidence="2 8">Belongs to the MIP/aquaporin (TC 1.A.8) family.</text>
</comment>
<evidence type="ECO:0000256" key="7">
    <source>
        <dbReference type="ARBA" id="ARBA00045280"/>
    </source>
</evidence>
<dbReference type="GO" id="GO:0015250">
    <property type="term" value="F:water channel activity"/>
    <property type="evidence" value="ECO:0007669"/>
    <property type="project" value="TreeGrafter"/>
</dbReference>
<evidence type="ECO:0000313" key="10">
    <source>
        <dbReference type="EMBL" id="VDN55487.1"/>
    </source>
</evidence>
<reference evidence="10 12" key="2">
    <citation type="submission" date="2018-11" db="EMBL/GenBank/DDBJ databases">
        <authorList>
            <consortium name="Pathogen Informatics"/>
        </authorList>
    </citation>
    <scope>NUCLEOTIDE SEQUENCE [LARGE SCALE GENOMIC DNA]</scope>
</reference>
<dbReference type="GO" id="GO:0016323">
    <property type="term" value="C:basolateral plasma membrane"/>
    <property type="evidence" value="ECO:0007669"/>
    <property type="project" value="TreeGrafter"/>
</dbReference>
<evidence type="ECO:0000313" key="13">
    <source>
        <dbReference type="WBParaSite" id="DME_0000110001-mRNA-1"/>
    </source>
</evidence>
<evidence type="ECO:0000256" key="6">
    <source>
        <dbReference type="ARBA" id="ARBA00023136"/>
    </source>
</evidence>
<dbReference type="Proteomes" id="UP000274756">
    <property type="component" value="Unassembled WGS sequence"/>
</dbReference>
<dbReference type="Proteomes" id="UP000038040">
    <property type="component" value="Unplaced"/>
</dbReference>
<feature type="transmembrane region" description="Helical" evidence="9">
    <location>
        <begin position="154"/>
        <end position="180"/>
    </location>
</feature>
<dbReference type="WBParaSite" id="DME_0000110001-mRNA-1">
    <property type="protein sequence ID" value="DME_0000110001-mRNA-1"/>
    <property type="gene ID" value="DME_0000110001"/>
</dbReference>
<dbReference type="AlphaFoldDB" id="A0A0N4U315"/>
<dbReference type="Pfam" id="PF00230">
    <property type="entry name" value="MIP"/>
    <property type="match status" value="1"/>
</dbReference>
<comment type="function">
    <text evidence="7">Aquaglyceroporin that may modulate the water content and osmolytes during anhydrobiosis.</text>
</comment>
<feature type="transmembrane region" description="Helical" evidence="9">
    <location>
        <begin position="192"/>
        <end position="214"/>
    </location>
</feature>
<evidence type="ECO:0000256" key="1">
    <source>
        <dbReference type="ARBA" id="ARBA00004141"/>
    </source>
</evidence>
<gene>
    <name evidence="10" type="ORF">DME_LOCUS5460</name>
</gene>
<feature type="transmembrane region" description="Helical" evidence="9">
    <location>
        <begin position="97"/>
        <end position="120"/>
    </location>
</feature>
<dbReference type="InterPro" id="IPR023271">
    <property type="entry name" value="Aquaporin-like"/>
</dbReference>
<keyword evidence="6 9" id="KW-0472">Membrane</keyword>
<protein>
    <submittedName>
        <fullName evidence="13">Aquaporin-9</fullName>
    </submittedName>
</protein>
<keyword evidence="5 9" id="KW-1133">Transmembrane helix</keyword>
<name>A0A0N4U315_DRAME</name>
<dbReference type="STRING" id="318479.A0A0N4U315"/>
<organism evidence="11 13">
    <name type="scientific">Dracunculus medinensis</name>
    <name type="common">Guinea worm</name>
    <dbReference type="NCBI Taxonomy" id="318479"/>
    <lineage>
        <taxon>Eukaryota</taxon>
        <taxon>Metazoa</taxon>
        <taxon>Ecdysozoa</taxon>
        <taxon>Nematoda</taxon>
        <taxon>Chromadorea</taxon>
        <taxon>Rhabditida</taxon>
        <taxon>Spirurina</taxon>
        <taxon>Dracunculoidea</taxon>
        <taxon>Dracunculidae</taxon>
        <taxon>Dracunculus</taxon>
    </lineage>
</organism>
<evidence type="ECO:0000313" key="11">
    <source>
        <dbReference type="Proteomes" id="UP000038040"/>
    </source>
</evidence>
<dbReference type="OrthoDB" id="3222at2759"/>
<evidence type="ECO:0000256" key="8">
    <source>
        <dbReference type="RuleBase" id="RU000477"/>
    </source>
</evidence>
<feature type="transmembrane region" description="Helical" evidence="9">
    <location>
        <begin position="242"/>
        <end position="261"/>
    </location>
</feature>
<reference evidence="13" key="1">
    <citation type="submission" date="2017-02" db="UniProtKB">
        <authorList>
            <consortium name="WormBaseParasite"/>
        </authorList>
    </citation>
    <scope>IDENTIFICATION</scope>
</reference>
<evidence type="ECO:0000256" key="4">
    <source>
        <dbReference type="ARBA" id="ARBA00022692"/>
    </source>
</evidence>
<accession>A0A0N4U315</accession>
<evidence type="ECO:0000313" key="12">
    <source>
        <dbReference type="Proteomes" id="UP000274756"/>
    </source>
</evidence>
<sequence>MATVTRPEQFRKSFQIKNKVVRNTLAELAGTFLLLYIGESIEAQYFLSRQKMNTFMHINWGWCLNIIVVVQTVAKLSGGHLNPAISLMLFTFGEINVLELALYCTAQITGAFFGAAATYITYIDAINEFEGGPNLRTVVGPNSTAVVFATYPKLFVSISGALLNQIVSTGLLGFFVAVGIDDRNKIPKVARPAFFGIVVALIGHGFAWNCSYPINPARDFGPRLFTFFIYGSEVFTYPYSTWWLLPVIGPCIGAVLAGWFYHFAFGFHIPDEENTGQLKLKYIKNCGNDEKGEDYVKVIAANK</sequence>
<dbReference type="CDD" id="cd00333">
    <property type="entry name" value="MIP"/>
    <property type="match status" value="1"/>
</dbReference>
<keyword evidence="3 8" id="KW-0813">Transport</keyword>
<feature type="transmembrane region" description="Helical" evidence="9">
    <location>
        <begin position="20"/>
        <end position="38"/>
    </location>
</feature>
<dbReference type="Gene3D" id="1.20.1080.10">
    <property type="entry name" value="Glycerol uptake facilitator protein"/>
    <property type="match status" value="1"/>
</dbReference>
<keyword evidence="4 8" id="KW-0812">Transmembrane</keyword>
<dbReference type="PANTHER" id="PTHR43829:SF5">
    <property type="entry name" value="AQUAPORIN-9"/>
    <property type="match status" value="1"/>
</dbReference>
<dbReference type="InterPro" id="IPR000425">
    <property type="entry name" value="MIP"/>
</dbReference>
<dbReference type="PRINTS" id="PR00783">
    <property type="entry name" value="MINTRINSICP"/>
</dbReference>
<comment type="subcellular location">
    <subcellularLocation>
        <location evidence="1">Membrane</location>
        <topology evidence="1">Multi-pass membrane protein</topology>
    </subcellularLocation>
</comment>
<evidence type="ECO:0000256" key="3">
    <source>
        <dbReference type="ARBA" id="ARBA00022448"/>
    </source>
</evidence>
<dbReference type="PANTHER" id="PTHR43829">
    <property type="entry name" value="AQUAPORIN OR AQUAGLYCEROPORIN RELATED"/>
    <property type="match status" value="1"/>
</dbReference>
<evidence type="ECO:0000256" key="2">
    <source>
        <dbReference type="ARBA" id="ARBA00006175"/>
    </source>
</evidence>
<dbReference type="EMBL" id="UYYG01001152">
    <property type="protein sequence ID" value="VDN55487.1"/>
    <property type="molecule type" value="Genomic_DNA"/>
</dbReference>